<keyword evidence="4" id="KW-1185">Reference proteome</keyword>
<accession>A0A9Q0AQK0</accession>
<evidence type="ECO:0000313" key="4">
    <source>
        <dbReference type="Proteomes" id="UP000829685"/>
    </source>
</evidence>
<feature type="region of interest" description="Disordered" evidence="1">
    <location>
        <begin position="1"/>
        <end position="21"/>
    </location>
</feature>
<evidence type="ECO:0000313" key="3">
    <source>
        <dbReference type="EMBL" id="KAI1879669.1"/>
    </source>
</evidence>
<keyword evidence="2" id="KW-0472">Membrane</keyword>
<protein>
    <submittedName>
        <fullName evidence="3">Uncharacterized protein</fullName>
    </submittedName>
</protein>
<sequence length="244" mass="28592">MSQTRILPMYPPTDRIGDDQKRERWSSQVKQVVWSQNYPQRRKPILTNYWIEDELKNRGLVGDSTPPAVASQILEERRSLTDGERLIMRRLTEVENDNSRLKTMYNQVSNGLMTLRGWFDGSTKERPRNAASQRLDRIRRELDALTSEYRARHPDYTGLERLSSPESPYSRALHHLRRPDSQVHRGVRGMNKEVDALMATCKSCEHQDILVDWTYVQRLFFLAVYTLVVLVILLNLGFELDFID</sequence>
<comment type="caution">
    <text evidence="3">The sequence shown here is derived from an EMBL/GenBank/DDBJ whole genome shotgun (WGS) entry which is preliminary data.</text>
</comment>
<proteinExistence type="predicted"/>
<keyword evidence="2" id="KW-0812">Transmembrane</keyword>
<keyword evidence="2" id="KW-1133">Transmembrane helix</keyword>
<reference evidence="3" key="1">
    <citation type="submission" date="2021-03" db="EMBL/GenBank/DDBJ databases">
        <title>Revisited historic fungal species revealed as producer of novel bioactive compounds through whole genome sequencing and comparative genomics.</title>
        <authorList>
            <person name="Vignolle G.A."/>
            <person name="Hochenegger N."/>
            <person name="Mach R.L."/>
            <person name="Mach-Aigner A.R."/>
            <person name="Javad Rahimi M."/>
            <person name="Salim K.A."/>
            <person name="Chan C.M."/>
            <person name="Lim L.B.L."/>
            <person name="Cai F."/>
            <person name="Druzhinina I.S."/>
            <person name="U'Ren J.M."/>
            <person name="Derntl C."/>
        </authorList>
    </citation>
    <scope>NUCLEOTIDE SEQUENCE</scope>
    <source>
        <strain evidence="3">TUCIM 5799</strain>
    </source>
</reference>
<dbReference type="EMBL" id="JAFIMR010000004">
    <property type="protein sequence ID" value="KAI1879669.1"/>
    <property type="molecule type" value="Genomic_DNA"/>
</dbReference>
<dbReference type="AlphaFoldDB" id="A0A9Q0AQK0"/>
<dbReference type="Proteomes" id="UP000829685">
    <property type="component" value="Unassembled WGS sequence"/>
</dbReference>
<evidence type="ECO:0000256" key="1">
    <source>
        <dbReference type="SAM" id="MobiDB-lite"/>
    </source>
</evidence>
<organism evidence="3 4">
    <name type="scientific">Neoarthrinium moseri</name>
    <dbReference type="NCBI Taxonomy" id="1658444"/>
    <lineage>
        <taxon>Eukaryota</taxon>
        <taxon>Fungi</taxon>
        <taxon>Dikarya</taxon>
        <taxon>Ascomycota</taxon>
        <taxon>Pezizomycotina</taxon>
        <taxon>Sordariomycetes</taxon>
        <taxon>Xylariomycetidae</taxon>
        <taxon>Amphisphaeriales</taxon>
        <taxon>Apiosporaceae</taxon>
        <taxon>Neoarthrinium</taxon>
    </lineage>
</organism>
<name>A0A9Q0AQK0_9PEZI</name>
<evidence type="ECO:0000256" key="2">
    <source>
        <dbReference type="SAM" id="Phobius"/>
    </source>
</evidence>
<feature type="transmembrane region" description="Helical" evidence="2">
    <location>
        <begin position="219"/>
        <end position="238"/>
    </location>
</feature>
<gene>
    <name evidence="3" type="ORF">JX265_002623</name>
</gene>